<dbReference type="PANTHER" id="PTHR43214:SF43">
    <property type="entry name" value="TWO-COMPONENT RESPONSE REGULATOR"/>
    <property type="match status" value="1"/>
</dbReference>
<organism evidence="5 6">
    <name type="scientific">Chryseobacterium fistulae</name>
    <dbReference type="NCBI Taxonomy" id="2675058"/>
    <lineage>
        <taxon>Bacteria</taxon>
        <taxon>Pseudomonadati</taxon>
        <taxon>Bacteroidota</taxon>
        <taxon>Flavobacteriia</taxon>
        <taxon>Flavobacteriales</taxon>
        <taxon>Weeksellaceae</taxon>
        <taxon>Chryseobacterium group</taxon>
        <taxon>Chryseobacterium</taxon>
    </lineage>
</organism>
<dbReference type="PRINTS" id="PR00038">
    <property type="entry name" value="HTHLUXR"/>
</dbReference>
<accession>A0A6N4XXC0</accession>
<keyword evidence="1" id="KW-0238">DNA-binding</keyword>
<proteinExistence type="predicted"/>
<dbReference type="Proteomes" id="UP000445309">
    <property type="component" value="Unassembled WGS sequence"/>
</dbReference>
<keyword evidence="6" id="KW-1185">Reference proteome</keyword>
<dbReference type="SMART" id="SM00421">
    <property type="entry name" value="HTH_LUXR"/>
    <property type="match status" value="1"/>
</dbReference>
<evidence type="ECO:0000259" key="4">
    <source>
        <dbReference type="PROSITE" id="PS50110"/>
    </source>
</evidence>
<dbReference type="InterPro" id="IPR000792">
    <property type="entry name" value="Tscrpt_reg_LuxR_C"/>
</dbReference>
<dbReference type="PROSITE" id="PS50043">
    <property type="entry name" value="HTH_LUXR_2"/>
    <property type="match status" value="1"/>
</dbReference>
<dbReference type="GO" id="GO:0000160">
    <property type="term" value="P:phosphorelay signal transduction system"/>
    <property type="evidence" value="ECO:0007669"/>
    <property type="project" value="InterPro"/>
</dbReference>
<feature type="domain" description="HTH luxR-type" evidence="3">
    <location>
        <begin position="161"/>
        <end position="226"/>
    </location>
</feature>
<dbReference type="Gene3D" id="3.40.50.2300">
    <property type="match status" value="1"/>
</dbReference>
<dbReference type="InterPro" id="IPR016032">
    <property type="entry name" value="Sig_transdc_resp-reg_C-effctor"/>
</dbReference>
<dbReference type="InterPro" id="IPR011006">
    <property type="entry name" value="CheY-like_superfamily"/>
</dbReference>
<dbReference type="SUPFAM" id="SSF52172">
    <property type="entry name" value="CheY-like"/>
    <property type="match status" value="1"/>
</dbReference>
<dbReference type="Gene3D" id="1.10.10.10">
    <property type="entry name" value="Winged helix-like DNA-binding domain superfamily/Winged helix DNA-binding domain"/>
    <property type="match status" value="1"/>
</dbReference>
<dbReference type="InterPro" id="IPR001789">
    <property type="entry name" value="Sig_transdc_resp-reg_receiver"/>
</dbReference>
<dbReference type="GO" id="GO:0006355">
    <property type="term" value="P:regulation of DNA-templated transcription"/>
    <property type="evidence" value="ECO:0007669"/>
    <property type="project" value="InterPro"/>
</dbReference>
<reference evidence="5 6" key="1">
    <citation type="submission" date="2020-01" db="EMBL/GenBank/DDBJ databases">
        <authorList>
            <person name="Rodrigo-Torres L."/>
            <person name="Arahal R. D."/>
            <person name="Lucena T."/>
        </authorList>
    </citation>
    <scope>NUCLEOTIDE SEQUENCE [LARGE SCALE GENOMIC DNA]</scope>
    <source>
        <strain evidence="5 6">CECT 9393</strain>
    </source>
</reference>
<dbReference type="PROSITE" id="PS50110">
    <property type="entry name" value="RESPONSE_REGULATORY"/>
    <property type="match status" value="1"/>
</dbReference>
<gene>
    <name evidence="5" type="primary">uvrY_3</name>
    <name evidence="5" type="ORF">CHRY9393_02705</name>
</gene>
<evidence type="ECO:0000256" key="1">
    <source>
        <dbReference type="ARBA" id="ARBA00023125"/>
    </source>
</evidence>
<evidence type="ECO:0000256" key="2">
    <source>
        <dbReference type="PROSITE-ProRule" id="PRU00169"/>
    </source>
</evidence>
<name>A0A6N4XXC0_9FLAO</name>
<evidence type="ECO:0000313" key="6">
    <source>
        <dbReference type="Proteomes" id="UP000445309"/>
    </source>
</evidence>
<dbReference type="AlphaFoldDB" id="A0A6N4XXC0"/>
<dbReference type="InterPro" id="IPR039420">
    <property type="entry name" value="WalR-like"/>
</dbReference>
<dbReference type="PANTHER" id="PTHR43214">
    <property type="entry name" value="TWO-COMPONENT RESPONSE REGULATOR"/>
    <property type="match status" value="1"/>
</dbReference>
<evidence type="ECO:0000259" key="3">
    <source>
        <dbReference type="PROSITE" id="PS50043"/>
    </source>
</evidence>
<sequence length="232" mass="27485">MILCQIDIEMSKILSKTVRFSIADSDFYFKKIMIKTLMENPFYMAINDCNNGHELINRIYRRQEDVFIIELFMPVLSGIEAIRYIRKNNTETPIITYSGTYQKDMAEILSKIPNIYYCQKESCIIKEIIKGRIISDTFDYEDYSKKWEQQPLEVQEYMNRKKQSEGELSSTEIQLMKFCYEGFSNKEIGEKLNLSNRTIDTYINRLTEKLGLKTKLHLIRYCVENGYYNSST</sequence>
<comment type="caution">
    <text evidence="2">Lacks conserved residue(s) required for the propagation of feature annotation.</text>
</comment>
<protein>
    <submittedName>
        <fullName evidence="5">Response regulator UvrY</fullName>
    </submittedName>
</protein>
<dbReference type="Pfam" id="PF00196">
    <property type="entry name" value="GerE"/>
    <property type="match status" value="1"/>
</dbReference>
<dbReference type="Pfam" id="PF00072">
    <property type="entry name" value="Response_reg"/>
    <property type="match status" value="1"/>
</dbReference>
<feature type="domain" description="Response regulatory" evidence="4">
    <location>
        <begin position="19"/>
        <end position="141"/>
    </location>
</feature>
<evidence type="ECO:0000313" key="5">
    <source>
        <dbReference type="EMBL" id="CAA7390400.1"/>
    </source>
</evidence>
<dbReference type="EMBL" id="CACVBY010000072">
    <property type="protein sequence ID" value="CAA7390400.1"/>
    <property type="molecule type" value="Genomic_DNA"/>
</dbReference>
<dbReference type="SUPFAM" id="SSF46894">
    <property type="entry name" value="C-terminal effector domain of the bipartite response regulators"/>
    <property type="match status" value="1"/>
</dbReference>
<dbReference type="InterPro" id="IPR036388">
    <property type="entry name" value="WH-like_DNA-bd_sf"/>
</dbReference>
<dbReference type="GO" id="GO:0003677">
    <property type="term" value="F:DNA binding"/>
    <property type="evidence" value="ECO:0007669"/>
    <property type="project" value="UniProtKB-KW"/>
</dbReference>
<dbReference type="CDD" id="cd06170">
    <property type="entry name" value="LuxR_C_like"/>
    <property type="match status" value="1"/>
</dbReference>
<dbReference type="PROSITE" id="PS00622">
    <property type="entry name" value="HTH_LUXR_1"/>
    <property type="match status" value="1"/>
</dbReference>